<proteinExistence type="predicted"/>
<gene>
    <name evidence="2" type="ORF">Pla52n_22440</name>
</gene>
<keyword evidence="1" id="KW-0472">Membrane</keyword>
<dbReference type="AlphaFoldDB" id="A0A5C6B4N2"/>
<keyword evidence="3" id="KW-1185">Reference proteome</keyword>
<accession>A0A5C6B4N2</accession>
<keyword evidence="1" id="KW-1133">Transmembrane helix</keyword>
<dbReference type="Proteomes" id="UP000320176">
    <property type="component" value="Unassembled WGS sequence"/>
</dbReference>
<feature type="transmembrane region" description="Helical" evidence="1">
    <location>
        <begin position="48"/>
        <end position="69"/>
    </location>
</feature>
<dbReference type="EMBL" id="SJPN01000002">
    <property type="protein sequence ID" value="TWU06522.1"/>
    <property type="molecule type" value="Genomic_DNA"/>
</dbReference>
<evidence type="ECO:0000313" key="2">
    <source>
        <dbReference type="EMBL" id="TWU06522.1"/>
    </source>
</evidence>
<comment type="caution">
    <text evidence="2">The sequence shown here is derived from an EMBL/GenBank/DDBJ whole genome shotgun (WGS) entry which is preliminary data.</text>
</comment>
<sequence>MRKIAKLVSLFYGCQMLLASLGTALYCCLDPNAFGSLGKESGINLRLFFLTAGLLPQAGLGLLMIWLGMPSRSRVRTWRVARTTIKQIVEN</sequence>
<organism evidence="2 3">
    <name type="scientific">Stieleria varia</name>
    <dbReference type="NCBI Taxonomy" id="2528005"/>
    <lineage>
        <taxon>Bacteria</taxon>
        <taxon>Pseudomonadati</taxon>
        <taxon>Planctomycetota</taxon>
        <taxon>Planctomycetia</taxon>
        <taxon>Pirellulales</taxon>
        <taxon>Pirellulaceae</taxon>
        <taxon>Stieleria</taxon>
    </lineage>
</organism>
<dbReference type="OrthoDB" id="282673at2"/>
<evidence type="ECO:0000256" key="1">
    <source>
        <dbReference type="SAM" id="Phobius"/>
    </source>
</evidence>
<keyword evidence="1" id="KW-0812">Transmembrane</keyword>
<dbReference type="RefSeq" id="WP_146519586.1">
    <property type="nucleotide sequence ID" value="NZ_CP151726.1"/>
</dbReference>
<protein>
    <submittedName>
        <fullName evidence="2">Uncharacterized protein</fullName>
    </submittedName>
</protein>
<reference evidence="2 3" key="1">
    <citation type="submission" date="2019-02" db="EMBL/GenBank/DDBJ databases">
        <title>Deep-cultivation of Planctomycetes and their phenomic and genomic characterization uncovers novel biology.</title>
        <authorList>
            <person name="Wiegand S."/>
            <person name="Jogler M."/>
            <person name="Boedeker C."/>
            <person name="Pinto D."/>
            <person name="Vollmers J."/>
            <person name="Rivas-Marin E."/>
            <person name="Kohn T."/>
            <person name="Peeters S.H."/>
            <person name="Heuer A."/>
            <person name="Rast P."/>
            <person name="Oberbeckmann S."/>
            <person name="Bunk B."/>
            <person name="Jeske O."/>
            <person name="Meyerdierks A."/>
            <person name="Storesund J.E."/>
            <person name="Kallscheuer N."/>
            <person name="Luecker S."/>
            <person name="Lage O.M."/>
            <person name="Pohl T."/>
            <person name="Merkel B.J."/>
            <person name="Hornburger P."/>
            <person name="Mueller R.-W."/>
            <person name="Bruemmer F."/>
            <person name="Labrenz M."/>
            <person name="Spormann A.M."/>
            <person name="Op Den Camp H."/>
            <person name="Overmann J."/>
            <person name="Amann R."/>
            <person name="Jetten M.S.M."/>
            <person name="Mascher T."/>
            <person name="Medema M.H."/>
            <person name="Devos D.P."/>
            <person name="Kaster A.-K."/>
            <person name="Ovreas L."/>
            <person name="Rohde M."/>
            <person name="Galperin M.Y."/>
            <person name="Jogler C."/>
        </authorList>
    </citation>
    <scope>NUCLEOTIDE SEQUENCE [LARGE SCALE GENOMIC DNA]</scope>
    <source>
        <strain evidence="2 3">Pla52n</strain>
    </source>
</reference>
<evidence type="ECO:0000313" key="3">
    <source>
        <dbReference type="Proteomes" id="UP000320176"/>
    </source>
</evidence>
<name>A0A5C6B4N2_9BACT</name>